<protein>
    <submittedName>
        <fullName evidence="1">Transcriptional regulator</fullName>
    </submittedName>
</protein>
<sequence>MLKRLTEKRVKTFWGYDCNVEKMEKLINDFIDCDKELDSVQLLDGDAGIITYHLRAGIWYFVKVDEGETHAFPEESIRDEYIVELSSSGISFESAEGTMEAYRAGKLFSE</sequence>
<comment type="caution">
    <text evidence="1">The sequence shown here is derived from an EMBL/GenBank/DDBJ whole genome shotgun (WGS) entry which is preliminary data.</text>
</comment>
<organism evidence="1 2">
    <name type="scientific">Ligilactobacillus ruminis DPC 6832</name>
    <dbReference type="NCBI Taxonomy" id="1402208"/>
    <lineage>
        <taxon>Bacteria</taxon>
        <taxon>Bacillati</taxon>
        <taxon>Bacillota</taxon>
        <taxon>Bacilli</taxon>
        <taxon>Lactobacillales</taxon>
        <taxon>Lactobacillaceae</taxon>
        <taxon>Ligilactobacillus</taxon>
    </lineage>
</organism>
<name>A0A837DWE5_9LACO</name>
<dbReference type="EMBL" id="AWYA01000057">
    <property type="protein sequence ID" value="KIC05207.1"/>
    <property type="molecule type" value="Genomic_DNA"/>
</dbReference>
<dbReference type="Proteomes" id="UP000031011">
    <property type="component" value="Unassembled WGS sequence"/>
</dbReference>
<evidence type="ECO:0000313" key="2">
    <source>
        <dbReference type="Proteomes" id="UP000031011"/>
    </source>
</evidence>
<dbReference type="AlphaFoldDB" id="A0A837DWE5"/>
<reference evidence="1 2" key="1">
    <citation type="journal article" date="2015" name="BMC Microbiol.">
        <title>Lactobacillus ruminis strains cluster according to their mammalian gut source.</title>
        <authorList>
            <person name="O' Donnell M.M."/>
            <person name="Harris H.M."/>
            <person name="Lynch D.B."/>
            <person name="Ross R.P."/>
            <person name="O'Toole P.W."/>
        </authorList>
    </citation>
    <scope>NUCLEOTIDE SEQUENCE [LARGE SCALE GENOMIC DNA]</scope>
    <source>
        <strain evidence="1 2">DPC 6832</strain>
    </source>
</reference>
<evidence type="ECO:0000313" key="1">
    <source>
        <dbReference type="EMBL" id="KIC05207.1"/>
    </source>
</evidence>
<accession>A0A837DWE5</accession>
<proteinExistence type="predicted"/>
<gene>
    <name evidence="1" type="ORF">LRN_0093</name>
</gene>